<evidence type="ECO:0000256" key="2">
    <source>
        <dbReference type="ARBA" id="ARBA00010742"/>
    </source>
</evidence>
<evidence type="ECO:0000313" key="5">
    <source>
        <dbReference type="Proteomes" id="UP000231637"/>
    </source>
</evidence>
<dbReference type="PANTHER" id="PTHR30024">
    <property type="entry name" value="ALIPHATIC SULFONATES-BINDING PROTEIN-RELATED"/>
    <property type="match status" value="1"/>
</dbReference>
<dbReference type="EMBL" id="CP018800">
    <property type="protein sequence ID" value="ATX81826.1"/>
    <property type="molecule type" value="Genomic_DNA"/>
</dbReference>
<dbReference type="RefSeq" id="WP_100265242.1">
    <property type="nucleotide sequence ID" value="NZ_CP018800.1"/>
</dbReference>
<dbReference type="SUPFAM" id="SSF53850">
    <property type="entry name" value="Periplasmic binding protein-like II"/>
    <property type="match status" value="1"/>
</dbReference>
<reference evidence="4 5" key="1">
    <citation type="submission" date="2016-12" db="EMBL/GenBank/DDBJ databases">
        <title>Isolation and genomic insights into novel planktonic Zetaproteobacteria from stratified waters of the Chesapeake Bay.</title>
        <authorList>
            <person name="McAllister S.M."/>
            <person name="Kato S."/>
            <person name="Chan C.S."/>
            <person name="Chiu B.K."/>
            <person name="Field E.K."/>
        </authorList>
    </citation>
    <scope>NUCLEOTIDE SEQUENCE [LARGE SCALE GENOMIC DNA]</scope>
    <source>
        <strain evidence="4 5">CP-8</strain>
    </source>
</reference>
<dbReference type="Pfam" id="PF13379">
    <property type="entry name" value="NMT1_2"/>
    <property type="match status" value="1"/>
</dbReference>
<dbReference type="GO" id="GO:0042597">
    <property type="term" value="C:periplasmic space"/>
    <property type="evidence" value="ECO:0007669"/>
    <property type="project" value="UniProtKB-SubCell"/>
</dbReference>
<evidence type="ECO:0000256" key="3">
    <source>
        <dbReference type="ARBA" id="ARBA00022729"/>
    </source>
</evidence>
<dbReference type="Gene3D" id="3.40.190.10">
    <property type="entry name" value="Periplasmic binding protein-like II"/>
    <property type="match status" value="2"/>
</dbReference>
<organism evidence="4 5">
    <name type="scientific">Mariprofundus ferrinatatus</name>
    <dbReference type="NCBI Taxonomy" id="1921087"/>
    <lineage>
        <taxon>Bacteria</taxon>
        <taxon>Pseudomonadati</taxon>
        <taxon>Pseudomonadota</taxon>
        <taxon>Candidatius Mariprofundia</taxon>
        <taxon>Mariprofundales</taxon>
        <taxon>Mariprofundaceae</taxon>
        <taxon>Mariprofundus</taxon>
    </lineage>
</organism>
<dbReference type="KEGG" id="mfn:Ga0123462_0957"/>
<name>A0A2K8LC36_9PROT</name>
<dbReference type="AlphaFoldDB" id="A0A2K8LC36"/>
<dbReference type="Proteomes" id="UP000231637">
    <property type="component" value="Chromosome"/>
</dbReference>
<sequence>MKMKSVWIGLAAVAAVIAAVMFFSGGIAEKGDVRQGVPLAVGTNIWPGYEPLYLARELGYYDGKGVRLIEFASATQVLHAFRNKVIAAAALTLDEVLLLKDYGLDPRVVLVFDTSDGADVILSKREFSDMKALKGKRIGVENTALGAFMLMRALQLNGMQLSDVEIVSLPINEHDTAFKTGKVDALVTFDPVRSRLMAEGYHELFTSKDIPDEVVDVLVVSEESLLSHNKELNALFSGWFRGLDYLDDYPEKAAGIMAARQKISTAELLEAYKGLHLPDLDENISMMDPPPSPLYLTATRMSELMYKSKLLKSRLNLKQMIAVEPLKQFKQGDAQR</sequence>
<gene>
    <name evidence="4" type="ORF">Ga0123462_0957</name>
</gene>
<comment type="similarity">
    <text evidence="2">Belongs to the bacterial solute-binding protein SsuA/TauA family.</text>
</comment>
<keyword evidence="3" id="KW-0732">Signal</keyword>
<proteinExistence type="inferred from homology"/>
<accession>A0A2K8LC36</accession>
<evidence type="ECO:0000313" key="4">
    <source>
        <dbReference type="EMBL" id="ATX81826.1"/>
    </source>
</evidence>
<evidence type="ECO:0000256" key="1">
    <source>
        <dbReference type="ARBA" id="ARBA00004418"/>
    </source>
</evidence>
<keyword evidence="5" id="KW-1185">Reference proteome</keyword>
<protein>
    <submittedName>
        <fullName evidence="4">NitT/TauT family transport system substrate-binding protein</fullName>
    </submittedName>
</protein>
<dbReference type="PANTHER" id="PTHR30024:SF47">
    <property type="entry name" value="TAURINE-BINDING PERIPLASMIC PROTEIN"/>
    <property type="match status" value="1"/>
</dbReference>
<comment type="subcellular location">
    <subcellularLocation>
        <location evidence="1">Periplasm</location>
    </subcellularLocation>
</comment>
<dbReference type="OrthoDB" id="5292144at2"/>